<evidence type="ECO:0000256" key="1">
    <source>
        <dbReference type="SAM" id="MobiDB-lite"/>
    </source>
</evidence>
<feature type="region of interest" description="Disordered" evidence="1">
    <location>
        <begin position="75"/>
        <end position="97"/>
    </location>
</feature>
<organism evidence="2 3">
    <name type="scientific">Tribonema minus</name>
    <dbReference type="NCBI Taxonomy" id="303371"/>
    <lineage>
        <taxon>Eukaryota</taxon>
        <taxon>Sar</taxon>
        <taxon>Stramenopiles</taxon>
        <taxon>Ochrophyta</taxon>
        <taxon>PX clade</taxon>
        <taxon>Xanthophyceae</taxon>
        <taxon>Tribonematales</taxon>
        <taxon>Tribonemataceae</taxon>
        <taxon>Tribonema</taxon>
    </lineage>
</organism>
<keyword evidence="3" id="KW-1185">Reference proteome</keyword>
<evidence type="ECO:0000313" key="2">
    <source>
        <dbReference type="EMBL" id="KAG5178993.1"/>
    </source>
</evidence>
<comment type="caution">
    <text evidence="2">The sequence shown here is derived from an EMBL/GenBank/DDBJ whole genome shotgun (WGS) entry which is preliminary data.</text>
</comment>
<dbReference type="EMBL" id="JAFCMP010000510">
    <property type="protein sequence ID" value="KAG5178993.1"/>
    <property type="molecule type" value="Genomic_DNA"/>
</dbReference>
<evidence type="ECO:0000313" key="3">
    <source>
        <dbReference type="Proteomes" id="UP000664859"/>
    </source>
</evidence>
<protein>
    <submittedName>
        <fullName evidence="2">Uncharacterized protein</fullName>
    </submittedName>
</protein>
<dbReference type="Proteomes" id="UP000664859">
    <property type="component" value="Unassembled WGS sequence"/>
</dbReference>
<proteinExistence type="predicted"/>
<gene>
    <name evidence="2" type="ORF">JKP88DRAFT_280740</name>
</gene>
<feature type="compositionally biased region" description="Basic and acidic residues" evidence="1">
    <location>
        <begin position="75"/>
        <end position="96"/>
    </location>
</feature>
<accession>A0A835YQW1</accession>
<sequence length="270" mass="30760">MDQEIASAFSENRMHQYVEQRQRQQWGGYILKLQLAPQCFGVAARPVSGAGWQIHVMEYLNVNTHTVSDAKRVAESRARFEQEQRRRRAENGHIEDDNAYNDAEPGWIYGGDQEAIRGPHNPLWRSFTEDDYVPFCQRVRAAVSTHMGSAVEATAIVMASRKAPLAPYFYLYVKAATPTLAALQIFLQNISQDIVSDGGGSEAMQARLEAFRCTEVEEDLLCIQQRQEKVELLHQQELEQLHKDAAQREQELESKQVLLELTGHRAAEEF</sequence>
<dbReference type="AlphaFoldDB" id="A0A835YQW1"/>
<name>A0A835YQW1_9STRA</name>
<reference evidence="2" key="1">
    <citation type="submission" date="2021-02" db="EMBL/GenBank/DDBJ databases">
        <title>First Annotated Genome of the Yellow-green Alga Tribonema minus.</title>
        <authorList>
            <person name="Mahan K.M."/>
        </authorList>
    </citation>
    <scope>NUCLEOTIDE SEQUENCE</scope>
    <source>
        <strain evidence="2">UTEX B ZZ1240</strain>
    </source>
</reference>